<feature type="compositionally biased region" description="Polar residues" evidence="1">
    <location>
        <begin position="149"/>
        <end position="158"/>
    </location>
</feature>
<feature type="compositionally biased region" description="Low complexity" evidence="1">
    <location>
        <begin position="54"/>
        <end position="66"/>
    </location>
</feature>
<feature type="compositionally biased region" description="Basic residues" evidence="1">
    <location>
        <begin position="8"/>
        <end position="17"/>
    </location>
</feature>
<dbReference type="AlphaFoldDB" id="A0A6G1IDH0"/>
<organism evidence="2 3">
    <name type="scientific">Lentithecium fluviatile CBS 122367</name>
    <dbReference type="NCBI Taxonomy" id="1168545"/>
    <lineage>
        <taxon>Eukaryota</taxon>
        <taxon>Fungi</taxon>
        <taxon>Dikarya</taxon>
        <taxon>Ascomycota</taxon>
        <taxon>Pezizomycotina</taxon>
        <taxon>Dothideomycetes</taxon>
        <taxon>Pleosporomycetidae</taxon>
        <taxon>Pleosporales</taxon>
        <taxon>Massarineae</taxon>
        <taxon>Lentitheciaceae</taxon>
        <taxon>Lentithecium</taxon>
    </lineage>
</organism>
<feature type="region of interest" description="Disordered" evidence="1">
    <location>
        <begin position="42"/>
        <end position="102"/>
    </location>
</feature>
<accession>A0A6G1IDH0</accession>
<keyword evidence="3" id="KW-1185">Reference proteome</keyword>
<dbReference type="EMBL" id="MU005639">
    <property type="protein sequence ID" value="KAF2676148.1"/>
    <property type="molecule type" value="Genomic_DNA"/>
</dbReference>
<name>A0A6G1IDH0_9PLEO</name>
<feature type="region of interest" description="Disordered" evidence="1">
    <location>
        <begin position="130"/>
        <end position="163"/>
    </location>
</feature>
<evidence type="ECO:0000256" key="1">
    <source>
        <dbReference type="SAM" id="MobiDB-lite"/>
    </source>
</evidence>
<feature type="compositionally biased region" description="Low complexity" evidence="1">
    <location>
        <begin position="73"/>
        <end position="95"/>
    </location>
</feature>
<protein>
    <submittedName>
        <fullName evidence="2">Uncharacterized protein</fullName>
    </submittedName>
</protein>
<gene>
    <name evidence="2" type="ORF">K458DRAFT_194111</name>
</gene>
<proteinExistence type="predicted"/>
<feature type="region of interest" description="Disordered" evidence="1">
    <location>
        <begin position="1"/>
        <end position="27"/>
    </location>
</feature>
<dbReference type="Proteomes" id="UP000799291">
    <property type="component" value="Unassembled WGS sequence"/>
</dbReference>
<sequence>MRASAGHGARRRRRRRHPESACYSGQHLNDAVMGRSVTTMVRSCPKKHISRMTSSTSSASEASPALAGGGQGSHDAASARSRHSSAVAAPRRSPAGLPSGQWAETWPQLPVASLVRPRATLSHLLSFKATKIQQTTTHPPEHQQPLRTRPQSPFQTTAPAPCRAPIPVARIPTIVRRAR</sequence>
<evidence type="ECO:0000313" key="3">
    <source>
        <dbReference type="Proteomes" id="UP000799291"/>
    </source>
</evidence>
<evidence type="ECO:0000313" key="2">
    <source>
        <dbReference type="EMBL" id="KAF2676148.1"/>
    </source>
</evidence>
<reference evidence="2" key="1">
    <citation type="journal article" date="2020" name="Stud. Mycol.">
        <title>101 Dothideomycetes genomes: a test case for predicting lifestyles and emergence of pathogens.</title>
        <authorList>
            <person name="Haridas S."/>
            <person name="Albert R."/>
            <person name="Binder M."/>
            <person name="Bloem J."/>
            <person name="Labutti K."/>
            <person name="Salamov A."/>
            <person name="Andreopoulos B."/>
            <person name="Baker S."/>
            <person name="Barry K."/>
            <person name="Bills G."/>
            <person name="Bluhm B."/>
            <person name="Cannon C."/>
            <person name="Castanera R."/>
            <person name="Culley D."/>
            <person name="Daum C."/>
            <person name="Ezra D."/>
            <person name="Gonzalez J."/>
            <person name="Henrissat B."/>
            <person name="Kuo A."/>
            <person name="Liang C."/>
            <person name="Lipzen A."/>
            <person name="Lutzoni F."/>
            <person name="Magnuson J."/>
            <person name="Mondo S."/>
            <person name="Nolan M."/>
            <person name="Ohm R."/>
            <person name="Pangilinan J."/>
            <person name="Park H.-J."/>
            <person name="Ramirez L."/>
            <person name="Alfaro M."/>
            <person name="Sun H."/>
            <person name="Tritt A."/>
            <person name="Yoshinaga Y."/>
            <person name="Zwiers L.-H."/>
            <person name="Turgeon B."/>
            <person name="Goodwin S."/>
            <person name="Spatafora J."/>
            <person name="Crous P."/>
            <person name="Grigoriev I."/>
        </authorList>
    </citation>
    <scope>NUCLEOTIDE SEQUENCE</scope>
    <source>
        <strain evidence="2">CBS 122367</strain>
    </source>
</reference>